<dbReference type="InterPro" id="IPR052022">
    <property type="entry name" value="26kDa_periplasmic_antigen"/>
</dbReference>
<keyword evidence="2" id="KW-0812">Transmembrane</keyword>
<dbReference type="GO" id="GO:0006974">
    <property type="term" value="P:DNA damage response"/>
    <property type="evidence" value="ECO:0007669"/>
    <property type="project" value="TreeGrafter"/>
</dbReference>
<protein>
    <recommendedName>
        <fullName evidence="5">DUF541 domain-containing protein</fullName>
    </recommendedName>
</protein>
<dbReference type="Proteomes" id="UP000004088">
    <property type="component" value="Unassembled WGS sequence"/>
</dbReference>
<accession>F0EXP0</accession>
<proteinExistence type="predicted"/>
<evidence type="ECO:0000256" key="2">
    <source>
        <dbReference type="SAM" id="Phobius"/>
    </source>
</evidence>
<dbReference type="HOGENOM" id="CLU_1028589_0_0_4"/>
<feature type="region of interest" description="Disordered" evidence="1">
    <location>
        <begin position="219"/>
        <end position="251"/>
    </location>
</feature>
<evidence type="ECO:0000313" key="4">
    <source>
        <dbReference type="Proteomes" id="UP000004088"/>
    </source>
</evidence>
<keyword evidence="4" id="KW-1185">Reference proteome</keyword>
<dbReference type="InterPro" id="IPR016907">
    <property type="entry name" value="UCP029033"/>
</dbReference>
<dbReference type="EMBL" id="AEWV01000010">
    <property type="protein sequence ID" value="EGC17957.1"/>
    <property type="molecule type" value="Genomic_DNA"/>
</dbReference>
<dbReference type="InterPro" id="IPR007497">
    <property type="entry name" value="SIMPL/DUF541"/>
</dbReference>
<evidence type="ECO:0000256" key="1">
    <source>
        <dbReference type="SAM" id="MobiDB-lite"/>
    </source>
</evidence>
<dbReference type="Gene3D" id="3.30.70.2970">
    <property type="entry name" value="Protein of unknown function (DUF541), domain 2"/>
    <property type="match status" value="1"/>
</dbReference>
<evidence type="ECO:0000313" key="3">
    <source>
        <dbReference type="EMBL" id="EGC17957.1"/>
    </source>
</evidence>
<dbReference type="RefSeq" id="WP_003781786.1">
    <property type="nucleotide sequence ID" value="NZ_GL870929.1"/>
</dbReference>
<dbReference type="Gene3D" id="3.30.110.170">
    <property type="entry name" value="Protein of unknown function (DUF541), domain 1"/>
    <property type="match status" value="1"/>
</dbReference>
<keyword evidence="2" id="KW-0472">Membrane</keyword>
<name>F0EXP0_9NEIS</name>
<keyword evidence="2" id="KW-1133">Transmembrane helix</keyword>
<dbReference type="PIRSF" id="PIRSF029033">
    <property type="entry name" value="UCP029033"/>
    <property type="match status" value="1"/>
</dbReference>
<dbReference type="AlphaFoldDB" id="F0EXP0"/>
<feature type="non-terminal residue" evidence="3">
    <location>
        <position position="1"/>
    </location>
</feature>
<gene>
    <name evidence="3" type="ORF">HMPREF9098_0624</name>
</gene>
<evidence type="ECO:0008006" key="5">
    <source>
        <dbReference type="Google" id="ProtNLM"/>
    </source>
</evidence>
<comment type="caution">
    <text evidence="3">The sequence shown here is derived from an EMBL/GenBank/DDBJ whole genome shotgun (WGS) entry which is preliminary data.</text>
</comment>
<reference evidence="3 4" key="1">
    <citation type="submission" date="2011-01" db="EMBL/GenBank/DDBJ databases">
        <authorList>
            <person name="Muzny D."/>
            <person name="Qin X."/>
            <person name="Deng J."/>
            <person name="Jiang H."/>
            <person name="Liu Y."/>
            <person name="Qu J."/>
            <person name="Song X.-Z."/>
            <person name="Zhang L."/>
            <person name="Thornton R."/>
            <person name="Coyle M."/>
            <person name="Francisco L."/>
            <person name="Jackson L."/>
            <person name="Javaid M."/>
            <person name="Korchina V."/>
            <person name="Kovar C."/>
            <person name="Mata R."/>
            <person name="Mathew T."/>
            <person name="Ngo R."/>
            <person name="Nguyen L."/>
            <person name="Nguyen N."/>
            <person name="Okwuonu G."/>
            <person name="Ongeri F."/>
            <person name="Pham C."/>
            <person name="Simmons D."/>
            <person name="Wilczek-Boney K."/>
            <person name="Hale W."/>
            <person name="Jakkamsetti A."/>
            <person name="Pham P."/>
            <person name="Ruth R."/>
            <person name="San Lucas F."/>
            <person name="Warren J."/>
            <person name="Zhang J."/>
            <person name="Zhao Z."/>
            <person name="Zhou C."/>
            <person name="Zhu D."/>
            <person name="Lee S."/>
            <person name="Bess C."/>
            <person name="Blankenburg K."/>
            <person name="Forbes L."/>
            <person name="Fu Q."/>
            <person name="Gubbala S."/>
            <person name="Hirani K."/>
            <person name="Jayaseelan J.C."/>
            <person name="Lara F."/>
            <person name="Munidasa M."/>
            <person name="Palculict T."/>
            <person name="Patil S."/>
            <person name="Pu L.-L."/>
            <person name="Saada N."/>
            <person name="Tang L."/>
            <person name="Weissenberger G."/>
            <person name="Zhu Y."/>
            <person name="Hemphill L."/>
            <person name="Shang Y."/>
            <person name="Youmans B."/>
            <person name="Ayvaz T."/>
            <person name="Ross M."/>
            <person name="Santibanez J."/>
            <person name="Aqrawi P."/>
            <person name="Gross S."/>
            <person name="Joshi V."/>
            <person name="Fowler G."/>
            <person name="Nazareth L."/>
            <person name="Reid J."/>
            <person name="Worley K."/>
            <person name="Petrosino J."/>
            <person name="Highlander S."/>
            <person name="Gibbs R."/>
        </authorList>
    </citation>
    <scope>NUCLEOTIDE SEQUENCE [LARGE SCALE GENOMIC DNA]</scope>
    <source>
        <strain evidence="3 4">ATCC 33394</strain>
    </source>
</reference>
<organism evidence="3 4">
    <name type="scientific">Kingella denitrificans ATCC 33394</name>
    <dbReference type="NCBI Taxonomy" id="888741"/>
    <lineage>
        <taxon>Bacteria</taxon>
        <taxon>Pseudomonadati</taxon>
        <taxon>Pseudomonadota</taxon>
        <taxon>Betaproteobacteria</taxon>
        <taxon>Neisseriales</taxon>
        <taxon>Neisseriaceae</taxon>
        <taxon>Kingella</taxon>
    </lineage>
</organism>
<feature type="compositionally biased region" description="Polar residues" evidence="1">
    <location>
        <begin position="224"/>
        <end position="241"/>
    </location>
</feature>
<sequence length="270" mass="29697">LRQPEKPFLGCPFPNTIFRRHTVSDNKTAFGLSAVILAAGLLAAAFALGGRFKDLHQPGVITVKGLAEARHHATVGTWKVGVKVWGQDYAEARAKSTKQKECLKAFLKEHGFDTDSYQSESIAIDAHTEYYTDAKGERQSRENGYDAEHTIVVSTKELDKLKTALAAIQDLRAEDDSVNFENPKYYLENLESIKRELIAKATQDAQVRAEEFAKTGNAKVGAMQSASQGSFDIQSPNPSSEDNSDYGGSYDTSTVEKNVRLVVTIQYGID</sequence>
<dbReference type="PANTHER" id="PTHR34387">
    <property type="entry name" value="SLR1258 PROTEIN"/>
    <property type="match status" value="1"/>
</dbReference>
<feature type="transmembrane region" description="Helical" evidence="2">
    <location>
        <begin position="29"/>
        <end position="48"/>
    </location>
</feature>
<dbReference type="PANTHER" id="PTHR34387:SF2">
    <property type="entry name" value="SLR1258 PROTEIN"/>
    <property type="match status" value="1"/>
</dbReference>
<dbReference type="Pfam" id="PF04402">
    <property type="entry name" value="SIMPL"/>
    <property type="match status" value="1"/>
</dbReference>